<dbReference type="Pfam" id="PF03173">
    <property type="entry name" value="CHB_HEX"/>
    <property type="match status" value="1"/>
</dbReference>
<dbReference type="CDD" id="cd02847">
    <property type="entry name" value="E_set_Chitobiase_C"/>
    <property type="match status" value="1"/>
</dbReference>
<dbReference type="PANTHER" id="PTHR22600">
    <property type="entry name" value="BETA-HEXOSAMINIDASE"/>
    <property type="match status" value="1"/>
</dbReference>
<protein>
    <recommendedName>
        <fullName evidence="3">beta-N-acetylhexosaminidase</fullName>
        <ecNumber evidence="3">3.2.1.52</ecNumber>
    </recommendedName>
    <alternativeName>
        <fullName evidence="6">Beta-N-acetylhexosaminidase</fullName>
    </alternativeName>
    <alternativeName>
        <fullName evidence="7">N-acetyl-beta-glucosaminidase</fullName>
    </alternativeName>
</protein>
<comment type="caution">
    <text evidence="10">The sequence shown here is derived from an EMBL/GenBank/DDBJ whole genome shotgun (WGS) entry which is preliminary data.</text>
</comment>
<dbReference type="InterPro" id="IPR015882">
    <property type="entry name" value="HEX_bac_N"/>
</dbReference>
<gene>
    <name evidence="10" type="ORF">HNQ50_001809</name>
</gene>
<evidence type="ECO:0000256" key="8">
    <source>
        <dbReference type="PIRSR" id="PIRSR625705-1"/>
    </source>
</evidence>
<dbReference type="Gene3D" id="3.20.20.80">
    <property type="entry name" value="Glycosidases"/>
    <property type="match status" value="1"/>
</dbReference>
<proteinExistence type="inferred from homology"/>
<feature type="active site" description="Proton donor" evidence="8">
    <location>
        <position position="509"/>
    </location>
</feature>
<dbReference type="RefSeq" id="WP_184099677.1">
    <property type="nucleotide sequence ID" value="NZ_JACHHN010000003.1"/>
</dbReference>
<dbReference type="EMBL" id="JACHHN010000003">
    <property type="protein sequence ID" value="MBB5191086.1"/>
    <property type="molecule type" value="Genomic_DNA"/>
</dbReference>
<dbReference type="Pfam" id="PF00728">
    <property type="entry name" value="Glyco_hydro_20"/>
    <property type="match status" value="1"/>
</dbReference>
<evidence type="ECO:0000259" key="9">
    <source>
        <dbReference type="SMART" id="SM01081"/>
    </source>
</evidence>
<dbReference type="SUPFAM" id="SSF49384">
    <property type="entry name" value="Carbohydrate-binding domain"/>
    <property type="match status" value="1"/>
</dbReference>
<dbReference type="InterPro" id="IPR012291">
    <property type="entry name" value="CBM2_carb-bd_dom_sf"/>
</dbReference>
<dbReference type="Pfam" id="PF03174">
    <property type="entry name" value="CHB_HEX_C"/>
    <property type="match status" value="1"/>
</dbReference>
<evidence type="ECO:0000256" key="3">
    <source>
        <dbReference type="ARBA" id="ARBA00012663"/>
    </source>
</evidence>
<dbReference type="SMART" id="SM01081">
    <property type="entry name" value="CHB_HEX"/>
    <property type="match status" value="1"/>
</dbReference>
<dbReference type="InterPro" id="IPR017853">
    <property type="entry name" value="GH"/>
</dbReference>
<dbReference type="GO" id="GO:0030203">
    <property type="term" value="P:glycosaminoglycan metabolic process"/>
    <property type="evidence" value="ECO:0007669"/>
    <property type="project" value="TreeGrafter"/>
</dbReference>
<dbReference type="SUPFAM" id="SSF55545">
    <property type="entry name" value="beta-N-acetylhexosaminidase-like domain"/>
    <property type="match status" value="1"/>
</dbReference>
<dbReference type="PANTHER" id="PTHR22600:SF57">
    <property type="entry name" value="BETA-N-ACETYLHEXOSAMINIDASE"/>
    <property type="match status" value="1"/>
</dbReference>
<dbReference type="Gene3D" id="2.60.40.10">
    <property type="entry name" value="Immunoglobulins"/>
    <property type="match status" value="1"/>
</dbReference>
<keyword evidence="4 10" id="KW-0378">Hydrolase</keyword>
<dbReference type="SUPFAM" id="SSF51445">
    <property type="entry name" value="(Trans)glycosidases"/>
    <property type="match status" value="1"/>
</dbReference>
<reference evidence="10 11" key="1">
    <citation type="submission" date="2020-08" db="EMBL/GenBank/DDBJ databases">
        <title>Genomic Encyclopedia of Type Strains, Phase IV (KMG-IV): sequencing the most valuable type-strain genomes for metagenomic binning, comparative biology and taxonomic classification.</title>
        <authorList>
            <person name="Goeker M."/>
        </authorList>
    </citation>
    <scope>NUCLEOTIDE SEQUENCE [LARGE SCALE GENOMIC DNA]</scope>
    <source>
        <strain evidence="10 11">DSM 18233</strain>
    </source>
</reference>
<accession>A0A840RFC5</accession>
<dbReference type="InterPro" id="IPR015883">
    <property type="entry name" value="Glyco_hydro_20_cat"/>
</dbReference>
<dbReference type="InterPro" id="IPR008965">
    <property type="entry name" value="CBM2/CBM3_carb-bd_dom_sf"/>
</dbReference>
<dbReference type="AlphaFoldDB" id="A0A840RFC5"/>
<dbReference type="Gene3D" id="2.60.40.290">
    <property type="match status" value="1"/>
</dbReference>
<evidence type="ECO:0000256" key="1">
    <source>
        <dbReference type="ARBA" id="ARBA00001231"/>
    </source>
</evidence>
<dbReference type="EC" id="3.2.1.52" evidence="3"/>
<dbReference type="Gene3D" id="3.30.379.10">
    <property type="entry name" value="Chitobiase/beta-hexosaminidase domain 2-like"/>
    <property type="match status" value="1"/>
</dbReference>
<dbReference type="InterPro" id="IPR004866">
    <property type="entry name" value="CHB/HEX_N_dom"/>
</dbReference>
<dbReference type="InterPro" id="IPR029018">
    <property type="entry name" value="Hex-like_dom2"/>
</dbReference>
<evidence type="ECO:0000256" key="7">
    <source>
        <dbReference type="ARBA" id="ARBA00033000"/>
    </source>
</evidence>
<dbReference type="InterPro" id="IPR004867">
    <property type="entry name" value="CHB_C_dom"/>
</dbReference>
<sequence>MTRPSGSQLKLKWECLSNAYEGDNFLAELVLTNHSDNALAGNDWALYFNTCRKIYAESVTGGVAISQINGDLFKLTPTADFGTLAAGESRTIGYKGMFWVIQETDAPLGFYVVYDDGTPAARAEVIGDPEIVPFSRPEQRNRNANDKVPPVTAASRFADNKDLSLLPAAQVGLITPTPQSLLHGHGEFVIDAATLIVHPAELAGEAAFLQQSLADLGVRPALAAQGHGIVLKLAKVTATQVTGNADEAYELNVDSHGVTITGTTAHAIFNGIQSLRQLLPVAAWVNPQAVLAVPAVKVADAPRFAYRGMHIDVGRNFSSKETILRLLDLMALYKLNKFHFHVTDDEGWRVEIPTLPELTEIGSKRGFTLDETDNLVPCFGSGAQVEGSHGTGYYTREEFIEILRFATARHIEVIPEFDVPGHARAAIKAMNVRYTRLKAQGLQREAEEYLLTDFADQSKYESVQLWHDNVICIAMESSYRFIETVVSDIEAMFVEAGAPFLALHTGGDEVPHGAWEGSPVCQAFMADKGMKTIQELQDYFLTRFREILTRHKLDFAGWEEIALIKEQQPDGSHKPAPNPKFKDANFRPYIWNNVWGWGQEDIAYQLANAGYKVVLSNVTDLYFDLAYAKDPAEPGYYWGGFIETRKPFWFCPLDIYTTATVNLFGHPLDRDALDKMARLTKTGTENVLGIQGQLWGENARDAGRVEYLAAPRLLALAERAWAVDPGWTFIADEAERNEKMATDWNQFANRLGQRELARLDGFVGGYGYRIPLPGVVLEGGKIIANTSAPGLTVRYTTDGSEPGAFSAVYEGPISASGDVKLATFSSTNRKSRTVVVGE</sequence>
<keyword evidence="11" id="KW-1185">Reference proteome</keyword>
<dbReference type="Pfam" id="PF02838">
    <property type="entry name" value="Glyco_hydro_20b"/>
    <property type="match status" value="1"/>
</dbReference>
<name>A0A840RFC5_9NEIS</name>
<comment type="catalytic activity">
    <reaction evidence="1">
        <text>Hydrolysis of terminal non-reducing N-acetyl-D-hexosamine residues in N-acetyl-beta-D-hexosaminides.</text>
        <dbReference type="EC" id="3.2.1.52"/>
    </reaction>
</comment>
<evidence type="ECO:0000256" key="5">
    <source>
        <dbReference type="ARBA" id="ARBA00023295"/>
    </source>
</evidence>
<dbReference type="Proteomes" id="UP000543030">
    <property type="component" value="Unassembled WGS sequence"/>
</dbReference>
<dbReference type="GO" id="GO:0016020">
    <property type="term" value="C:membrane"/>
    <property type="evidence" value="ECO:0007669"/>
    <property type="project" value="TreeGrafter"/>
</dbReference>
<evidence type="ECO:0000313" key="10">
    <source>
        <dbReference type="EMBL" id="MBB5191086.1"/>
    </source>
</evidence>
<dbReference type="GO" id="GO:0030247">
    <property type="term" value="F:polysaccharide binding"/>
    <property type="evidence" value="ECO:0007669"/>
    <property type="project" value="InterPro"/>
</dbReference>
<dbReference type="SUPFAM" id="SSF81296">
    <property type="entry name" value="E set domains"/>
    <property type="match status" value="1"/>
</dbReference>
<organism evidence="10 11">
    <name type="scientific">Silvimonas terrae</name>
    <dbReference type="NCBI Taxonomy" id="300266"/>
    <lineage>
        <taxon>Bacteria</taxon>
        <taxon>Pseudomonadati</taxon>
        <taxon>Pseudomonadota</taxon>
        <taxon>Betaproteobacteria</taxon>
        <taxon>Neisseriales</taxon>
        <taxon>Chitinibacteraceae</taxon>
        <taxon>Silvimonas</taxon>
    </lineage>
</organism>
<dbReference type="InterPro" id="IPR014756">
    <property type="entry name" value="Ig_E-set"/>
</dbReference>
<comment type="similarity">
    <text evidence="2">Belongs to the glycosyl hydrolase 20 family.</text>
</comment>
<feature type="domain" description="Chitobiase/beta-hexosaminidases N-terminal" evidence="9">
    <location>
        <begin position="7"/>
        <end position="155"/>
    </location>
</feature>
<evidence type="ECO:0000256" key="6">
    <source>
        <dbReference type="ARBA" id="ARBA00030512"/>
    </source>
</evidence>
<evidence type="ECO:0000256" key="2">
    <source>
        <dbReference type="ARBA" id="ARBA00006285"/>
    </source>
</evidence>
<dbReference type="PRINTS" id="PR00738">
    <property type="entry name" value="GLHYDRLASE20"/>
</dbReference>
<evidence type="ECO:0000256" key="4">
    <source>
        <dbReference type="ARBA" id="ARBA00022801"/>
    </source>
</evidence>
<dbReference type="InterPro" id="IPR025705">
    <property type="entry name" value="Beta_hexosaminidase_sua/sub"/>
</dbReference>
<dbReference type="InterPro" id="IPR013783">
    <property type="entry name" value="Ig-like_fold"/>
</dbReference>
<keyword evidence="5 10" id="KW-0326">Glycosidase</keyword>
<dbReference type="GO" id="GO:0004563">
    <property type="term" value="F:beta-N-acetylhexosaminidase activity"/>
    <property type="evidence" value="ECO:0007669"/>
    <property type="project" value="UniProtKB-EC"/>
</dbReference>
<dbReference type="GO" id="GO:0005975">
    <property type="term" value="P:carbohydrate metabolic process"/>
    <property type="evidence" value="ECO:0007669"/>
    <property type="project" value="InterPro"/>
</dbReference>
<evidence type="ECO:0000313" key="11">
    <source>
        <dbReference type="Proteomes" id="UP000543030"/>
    </source>
</evidence>